<organism evidence="1 2">
    <name type="scientific">Algibacter lectus</name>
    <dbReference type="NCBI Taxonomy" id="221126"/>
    <lineage>
        <taxon>Bacteria</taxon>
        <taxon>Pseudomonadati</taxon>
        <taxon>Bacteroidota</taxon>
        <taxon>Flavobacteriia</taxon>
        <taxon>Flavobacteriales</taxon>
        <taxon>Flavobacteriaceae</taxon>
        <taxon>Algibacter</taxon>
    </lineage>
</organism>
<gene>
    <name evidence="1" type="ORF">JCM19300_1863</name>
</gene>
<dbReference type="RefSeq" id="WP_042505305.1">
    <property type="nucleotide sequence ID" value="NZ_BBNQ01000012.1"/>
</dbReference>
<dbReference type="PROSITE" id="PS51257">
    <property type="entry name" value="PROKAR_LIPOPROTEIN"/>
    <property type="match status" value="1"/>
</dbReference>
<evidence type="ECO:0000313" key="1">
    <source>
        <dbReference type="EMBL" id="GAL63514.1"/>
    </source>
</evidence>
<dbReference type="InterPro" id="IPR028059">
    <property type="entry name" value="SWM_rpt"/>
</dbReference>
<reference evidence="1 2" key="1">
    <citation type="journal article" date="2014" name="Genome Announc.">
        <title>Draft Genome Sequences of Marine Flavobacterium Algibacter lectus Strains SS8 and NR4.</title>
        <authorList>
            <person name="Takatani N."/>
            <person name="Nakanishi M."/>
            <person name="Meirelles P."/>
            <person name="Mino S."/>
            <person name="Suda W."/>
            <person name="Oshima K."/>
            <person name="Hattori M."/>
            <person name="Ohkuma M."/>
            <person name="Hosokawa M."/>
            <person name="Miyashita K."/>
            <person name="Thompson F.L."/>
            <person name="Niwa A."/>
            <person name="Sawabe T."/>
            <person name="Sawabe T."/>
        </authorList>
    </citation>
    <scope>NUCLEOTIDE SEQUENCE [LARGE SCALE GENOMIC DNA]</scope>
    <source>
        <strain evidence="1 2">JCM 19300</strain>
    </source>
</reference>
<name>A0A090VJM4_9FLAO</name>
<sequence>MKKIIILTTFLIVAIFGCDNDEYEAPYGDFSSFSWASSVDALSTEYIVPLNGFIGLLDVSQNPLTHSWSIPEGTSLLSKEFKNTVEDLSPFITAKGPLNTSQEQINVLFNSPGIKEITLTNTFKDEVTNSTLVDGVWQITETFTIKVFDDIKPVFKVMKGTEEVLSISETDMPTAANSSSWKTVTIEAGEELTFIDMTTVGEPDKRTWTFNGGKVETSGNETINVPYFSLGTFKAGSITSKRSDSDTTPEGEATKLIPLNIEVIKSSQPFVIDGTPSFDADDVLSFSITGEVTSAINQQDKFKVNVTNVGFNQDIAVNSVTVNANDATKVDLKLAAPIYSSDVVTLSYIGGAVEADRISSVDQRTLDDFTDVSVRMFFQGAMNVEGYTSYEEIWSGSGNQWKKANTEGYFAQHNANNENGPLYYWRDESKKRFGNSSMKFETTDAGIPAIARLQGAGYRTLSPVTAGNYIPSVWIYLDLSNTMNNIQFSFTDGPAMEFDISSTPKDKWVQLLLPEMAFPDLNTGRFDLNITNSGQDDAKVQKLWIDSFDLLIVEPRP</sequence>
<dbReference type="Proteomes" id="UP000029644">
    <property type="component" value="Unassembled WGS sequence"/>
</dbReference>
<accession>A0A090VJM4</accession>
<comment type="caution">
    <text evidence="1">The sequence shown here is derived from an EMBL/GenBank/DDBJ whole genome shotgun (WGS) entry which is preliminary data.</text>
</comment>
<dbReference type="Pfam" id="PF13753">
    <property type="entry name" value="SWM_repeat"/>
    <property type="match status" value="1"/>
</dbReference>
<proteinExistence type="predicted"/>
<dbReference type="AlphaFoldDB" id="A0A090VJM4"/>
<dbReference type="EMBL" id="BBNQ01000012">
    <property type="protein sequence ID" value="GAL63514.1"/>
    <property type="molecule type" value="Genomic_DNA"/>
</dbReference>
<dbReference type="OrthoDB" id="9800955at2"/>
<protein>
    <submittedName>
        <fullName evidence="1">Uncharacterized protein</fullName>
    </submittedName>
</protein>
<evidence type="ECO:0000313" key="2">
    <source>
        <dbReference type="Proteomes" id="UP000029644"/>
    </source>
</evidence>